<dbReference type="Proteomes" id="UP001241935">
    <property type="component" value="Unassembled WGS sequence"/>
</dbReference>
<name>A0AAW6UUB2_9GAMM</name>
<evidence type="ECO:0000313" key="2">
    <source>
        <dbReference type="EMBL" id="MDK1684345.1"/>
    </source>
</evidence>
<reference evidence="2" key="1">
    <citation type="submission" date="2023-04" db="EMBL/GenBank/DDBJ databases">
        <title>The environmental microbiomes in feedlot watering bowls are a reservoir of florfenicol resistance for bovine respiratory disease pathogens.</title>
        <authorList>
            <person name="Kos D.W."/>
            <person name="Ruzzini A.C."/>
            <person name="Schreiner B."/>
            <person name="Jelinski M.D."/>
        </authorList>
    </citation>
    <scope>NUCLEOTIDE SEQUENCE</scope>
    <source>
        <strain evidence="2">WB3</strain>
    </source>
</reference>
<evidence type="ECO:0000256" key="1">
    <source>
        <dbReference type="SAM" id="MobiDB-lite"/>
    </source>
</evidence>
<organism evidence="2 3">
    <name type="scientific">Acinetobacter terrestris</name>
    <dbReference type="NCBI Taxonomy" id="2529843"/>
    <lineage>
        <taxon>Bacteria</taxon>
        <taxon>Pseudomonadati</taxon>
        <taxon>Pseudomonadota</taxon>
        <taxon>Gammaproteobacteria</taxon>
        <taxon>Moraxellales</taxon>
        <taxon>Moraxellaceae</taxon>
        <taxon>Acinetobacter</taxon>
        <taxon>Acinetobacter Taxon 24</taxon>
    </lineage>
</organism>
<comment type="caution">
    <text evidence="2">The sequence shown here is derived from an EMBL/GenBank/DDBJ whole genome shotgun (WGS) entry which is preliminary data.</text>
</comment>
<proteinExistence type="predicted"/>
<accession>A0AAW6UUB2</accession>
<dbReference type="RefSeq" id="WP_284067292.1">
    <property type="nucleotide sequence ID" value="NZ_JASKNE010000001.1"/>
</dbReference>
<protein>
    <submittedName>
        <fullName evidence="2">Uncharacterized protein</fullName>
    </submittedName>
</protein>
<evidence type="ECO:0000313" key="3">
    <source>
        <dbReference type="Proteomes" id="UP001241935"/>
    </source>
</evidence>
<dbReference type="EMBL" id="JASKNE010000001">
    <property type="protein sequence ID" value="MDK1684345.1"/>
    <property type="molecule type" value="Genomic_DNA"/>
</dbReference>
<gene>
    <name evidence="2" type="ORF">QOR41_10965</name>
</gene>
<feature type="region of interest" description="Disordered" evidence="1">
    <location>
        <begin position="1"/>
        <end position="27"/>
    </location>
</feature>
<dbReference type="AlphaFoldDB" id="A0AAW6UUB2"/>
<sequence length="43" mass="4865">MLEEKNKCKKRKGKAEKKNSRNQPKRSAVAWIPVFIPAAAGRV</sequence>